<reference evidence="1" key="2">
    <citation type="journal article" date="2010" name="Nature">
        <title>Comparative genomics reveals mobile pathogenicity chromosomes in Fusarium.</title>
        <authorList>
            <person name="Ma L.J."/>
            <person name="van der Does H.C."/>
            <person name="Borkovich K.A."/>
            <person name="Coleman J.J."/>
            <person name="Daboussi M.J."/>
            <person name="Di Pietro A."/>
            <person name="Dufresne M."/>
            <person name="Freitag M."/>
            <person name="Grabherr M."/>
            <person name="Henrissat B."/>
            <person name="Houterman P.M."/>
            <person name="Kang S."/>
            <person name="Shim W.B."/>
            <person name="Woloshuk C."/>
            <person name="Xie X."/>
            <person name="Xu J.R."/>
            <person name="Antoniw J."/>
            <person name="Baker S.E."/>
            <person name="Bluhm B.H."/>
            <person name="Breakspear A."/>
            <person name="Brown D.W."/>
            <person name="Butchko R.A."/>
            <person name="Chapman S."/>
            <person name="Coulson R."/>
            <person name="Coutinho P.M."/>
            <person name="Danchin E.G."/>
            <person name="Diener A."/>
            <person name="Gale L.R."/>
            <person name="Gardiner D.M."/>
            <person name="Goff S."/>
            <person name="Hammond-Kosack K.E."/>
            <person name="Hilburn K."/>
            <person name="Hua-Van A."/>
            <person name="Jonkers W."/>
            <person name="Kazan K."/>
            <person name="Kodira C.D."/>
            <person name="Koehrsen M."/>
            <person name="Kumar L."/>
            <person name="Lee Y.H."/>
            <person name="Li L."/>
            <person name="Manners J.M."/>
            <person name="Miranda-Saavedra D."/>
            <person name="Mukherjee M."/>
            <person name="Park G."/>
            <person name="Park J."/>
            <person name="Park S.Y."/>
            <person name="Proctor R.H."/>
            <person name="Regev A."/>
            <person name="Ruiz-Roldan M.C."/>
            <person name="Sain D."/>
            <person name="Sakthikumar S."/>
            <person name="Sykes S."/>
            <person name="Schwartz D.C."/>
            <person name="Turgeon B.G."/>
            <person name="Wapinski I."/>
            <person name="Yoder O."/>
            <person name="Young S."/>
            <person name="Zeng Q."/>
            <person name="Zhou S."/>
            <person name="Galagan J."/>
            <person name="Cuomo C.A."/>
            <person name="Kistler H.C."/>
            <person name="Rep M."/>
        </authorList>
    </citation>
    <scope>NUCLEOTIDE SEQUENCE [LARGE SCALE GENOMIC DNA]</scope>
    <source>
        <strain evidence="1">4287</strain>
    </source>
</reference>
<organism evidence="1 2">
    <name type="scientific">Fusarium oxysporum f. sp. lycopersici (strain 4287 / CBS 123668 / FGSC 9935 / NRRL 34936)</name>
    <name type="common">Fusarium vascular wilt of tomato</name>
    <dbReference type="NCBI Taxonomy" id="426428"/>
    <lineage>
        <taxon>Eukaryota</taxon>
        <taxon>Fungi</taxon>
        <taxon>Dikarya</taxon>
        <taxon>Ascomycota</taxon>
        <taxon>Pezizomycotina</taxon>
        <taxon>Sordariomycetes</taxon>
        <taxon>Hypocreomycetidae</taxon>
        <taxon>Hypocreales</taxon>
        <taxon>Nectriaceae</taxon>
        <taxon>Fusarium</taxon>
        <taxon>Fusarium oxysporum species complex</taxon>
    </lineage>
</organism>
<evidence type="ECO:0000313" key="2">
    <source>
        <dbReference type="Proteomes" id="UP000009097"/>
    </source>
</evidence>
<evidence type="ECO:0000313" key="1">
    <source>
        <dbReference type="EMBL" id="KNA97701.1"/>
    </source>
</evidence>
<protein>
    <submittedName>
        <fullName evidence="1">Uncharacterized protein</fullName>
    </submittedName>
</protein>
<dbReference type="RefSeq" id="XP_018235747.1">
    <property type="nucleotide sequence ID" value="XM_018398332.1"/>
</dbReference>
<dbReference type="EMBL" id="DS231697">
    <property type="protein sequence ID" value="KNA97701.1"/>
    <property type="molecule type" value="Genomic_DNA"/>
</dbReference>
<dbReference type="Proteomes" id="UP000009097">
    <property type="component" value="Unassembled WGS sequence"/>
</dbReference>
<dbReference type="VEuPathDB" id="FungiDB:FOXG_18269"/>
<proteinExistence type="predicted"/>
<sequence length="34" mass="3266">MAAASCRSASGLVWSATVDSHSPLASDAACAVGD</sequence>
<reference evidence="1" key="1">
    <citation type="submission" date="2007-04" db="EMBL/GenBank/DDBJ databases">
        <authorList>
            <consortium name="The Broad Institute Genome Sequencing Platform"/>
            <person name="Birren B."/>
            <person name="Lander E."/>
            <person name="Galagan J."/>
            <person name="Nusbaum C."/>
            <person name="Devon K."/>
            <person name="Ma L.-J."/>
            <person name="Jaffe D."/>
            <person name="Butler J."/>
            <person name="Alvarez P."/>
            <person name="Gnerre S."/>
            <person name="Grabherr M."/>
            <person name="Kleber M."/>
            <person name="Mauceli E."/>
            <person name="Brockman W."/>
            <person name="MacCallum I.A."/>
            <person name="Young S."/>
            <person name="LaButti K."/>
            <person name="DeCaprio D."/>
            <person name="Crawford M."/>
            <person name="Koehrsen M."/>
            <person name="Engels R."/>
            <person name="Montgomery P."/>
            <person name="Pearson M."/>
            <person name="Howarth C."/>
            <person name="Larson L."/>
            <person name="White J."/>
            <person name="O'Leary S."/>
            <person name="Kodira C."/>
            <person name="Zeng Q."/>
            <person name="Yandava C."/>
            <person name="Alvarado L."/>
            <person name="Kistler C."/>
            <person name="Shim W.-B."/>
            <person name="Kang S."/>
            <person name="Woloshuk C."/>
        </authorList>
    </citation>
    <scope>NUCLEOTIDE SEQUENCE</scope>
    <source>
        <strain evidence="1">4287</strain>
    </source>
</reference>
<accession>A0A0J9WI07</accession>
<dbReference type="GeneID" id="28958975"/>
<dbReference type="AlphaFoldDB" id="A0A0J9WI07"/>
<dbReference type="KEGG" id="fox:FOXG_18269"/>
<name>A0A0J9WI07_FUSO4</name>
<gene>
    <name evidence="1" type="ORF">FOXG_18269</name>
</gene>